<dbReference type="PANTHER" id="PTHR39082">
    <property type="entry name" value="PHOSPHOLIPASE C-BETA-2-RELATED"/>
    <property type="match status" value="1"/>
</dbReference>
<evidence type="ECO:0000313" key="3">
    <source>
        <dbReference type="Proteomes" id="UP001159042"/>
    </source>
</evidence>
<sequence length="167" mass="19329">MMKPDADYEEFKSWGYFKFCACHKTKLDAIFTSTLGKAILVQSTFSYSLFRPNFDLIVSPVLGPPGGDVWQECVHMLPARRKYLLSFQGEIKKSQSTSSNSYNDNAKMVEESQLDKFIIEHLQQLSRTETTDNFFLNLNAYQQVIIKLTWDHMTGIYVEQTVVEELF</sequence>
<gene>
    <name evidence="2" type="ORF">NQ315_012991</name>
</gene>
<dbReference type="EMBL" id="JANEYG010000036">
    <property type="protein sequence ID" value="KAJ8917072.1"/>
    <property type="molecule type" value="Genomic_DNA"/>
</dbReference>
<dbReference type="PANTHER" id="PTHR39082:SF1">
    <property type="entry name" value="SCAVENGER RECEPTOR CLASS A MEMBER 3"/>
    <property type="match status" value="1"/>
</dbReference>
<proteinExistence type="predicted"/>
<accession>A0AAV8VRW6</accession>
<comment type="caution">
    <text evidence="2">The sequence shown here is derived from an EMBL/GenBank/DDBJ whole genome shotgun (WGS) entry which is preliminary data.</text>
</comment>
<protein>
    <recommendedName>
        <fullName evidence="1">Exostosin GT47 domain-containing protein</fullName>
    </recommendedName>
</protein>
<evidence type="ECO:0000313" key="2">
    <source>
        <dbReference type="EMBL" id="KAJ8917072.1"/>
    </source>
</evidence>
<name>A0AAV8VRW6_9CUCU</name>
<dbReference type="AlphaFoldDB" id="A0AAV8VRW6"/>
<reference evidence="2 3" key="1">
    <citation type="journal article" date="2023" name="Insect Mol. Biol.">
        <title>Genome sequencing provides insights into the evolution of gene families encoding plant cell wall-degrading enzymes in longhorned beetles.</title>
        <authorList>
            <person name="Shin N.R."/>
            <person name="Okamura Y."/>
            <person name="Kirsch R."/>
            <person name="Pauchet Y."/>
        </authorList>
    </citation>
    <scope>NUCLEOTIDE SEQUENCE [LARGE SCALE GENOMIC DNA]</scope>
    <source>
        <strain evidence="2">EAD_L_NR</strain>
    </source>
</reference>
<dbReference type="InterPro" id="IPR052376">
    <property type="entry name" value="Oxidative_Scav/Glycosyltrans"/>
</dbReference>
<dbReference type="Proteomes" id="UP001159042">
    <property type="component" value="Unassembled WGS sequence"/>
</dbReference>
<organism evidence="2 3">
    <name type="scientific">Exocentrus adspersus</name>
    <dbReference type="NCBI Taxonomy" id="1586481"/>
    <lineage>
        <taxon>Eukaryota</taxon>
        <taxon>Metazoa</taxon>
        <taxon>Ecdysozoa</taxon>
        <taxon>Arthropoda</taxon>
        <taxon>Hexapoda</taxon>
        <taxon>Insecta</taxon>
        <taxon>Pterygota</taxon>
        <taxon>Neoptera</taxon>
        <taxon>Endopterygota</taxon>
        <taxon>Coleoptera</taxon>
        <taxon>Polyphaga</taxon>
        <taxon>Cucujiformia</taxon>
        <taxon>Chrysomeloidea</taxon>
        <taxon>Cerambycidae</taxon>
        <taxon>Lamiinae</taxon>
        <taxon>Acanthocinini</taxon>
        <taxon>Exocentrus</taxon>
    </lineage>
</organism>
<evidence type="ECO:0000259" key="1">
    <source>
        <dbReference type="Pfam" id="PF03016"/>
    </source>
</evidence>
<feature type="domain" description="Exostosin GT47" evidence="1">
    <location>
        <begin position="31"/>
        <end position="120"/>
    </location>
</feature>
<keyword evidence="3" id="KW-1185">Reference proteome</keyword>
<dbReference type="InterPro" id="IPR040911">
    <property type="entry name" value="Exostosin_GT47"/>
</dbReference>
<dbReference type="Pfam" id="PF03016">
    <property type="entry name" value="Exostosin_GT47"/>
    <property type="match status" value="1"/>
</dbReference>